<keyword evidence="3" id="KW-1185">Reference proteome</keyword>
<evidence type="ECO:0000313" key="2">
    <source>
        <dbReference type="EMBL" id="CBA15321.1"/>
    </source>
</evidence>
<organism evidence="2 3">
    <name type="scientific">Xanthomonas albilineans (strain GPE PC73 / CFBP 7063)</name>
    <dbReference type="NCBI Taxonomy" id="380358"/>
    <lineage>
        <taxon>Bacteria</taxon>
        <taxon>Pseudomonadati</taxon>
        <taxon>Pseudomonadota</taxon>
        <taxon>Gammaproteobacteria</taxon>
        <taxon>Lysobacterales</taxon>
        <taxon>Lysobacteraceae</taxon>
        <taxon>Xanthomonas</taxon>
    </lineage>
</organism>
<dbReference type="InterPro" id="IPR001584">
    <property type="entry name" value="Integrase_cat-core"/>
</dbReference>
<sequence length="61" mass="7199">MYKAEVIHRRSWRNRQDVELATLDWVDWYNHKRLLGSIGNIRLAEAEAAYHRQQAGYAEAA</sequence>
<evidence type="ECO:0000259" key="1">
    <source>
        <dbReference type="Pfam" id="PF13333"/>
    </source>
</evidence>
<protein>
    <submittedName>
        <fullName evidence="2">Putative isxal1 transposase orfb protein</fullName>
    </submittedName>
</protein>
<proteinExistence type="predicted"/>
<dbReference type="Pfam" id="PF13333">
    <property type="entry name" value="rve_2"/>
    <property type="match status" value="1"/>
</dbReference>
<dbReference type="AlphaFoldDB" id="D2UC53"/>
<dbReference type="KEGG" id="xal:XALC_0803"/>
<dbReference type="EMBL" id="FP565176">
    <property type="protein sequence ID" value="CBA15321.1"/>
    <property type="molecule type" value="Genomic_DNA"/>
</dbReference>
<feature type="domain" description="Integrase catalytic" evidence="1">
    <location>
        <begin position="2"/>
        <end position="35"/>
    </location>
</feature>
<dbReference type="eggNOG" id="COG2801">
    <property type="taxonomic scope" value="Bacteria"/>
</dbReference>
<dbReference type="GO" id="GO:0015074">
    <property type="term" value="P:DNA integration"/>
    <property type="evidence" value="ECO:0007669"/>
    <property type="project" value="InterPro"/>
</dbReference>
<gene>
    <name evidence="2" type="ordered locus">XALc_0803</name>
</gene>
<dbReference type="Proteomes" id="UP000001890">
    <property type="component" value="Chromosome"/>
</dbReference>
<evidence type="ECO:0000313" key="3">
    <source>
        <dbReference type="Proteomes" id="UP000001890"/>
    </source>
</evidence>
<accession>D2UC53</accession>
<dbReference type="STRING" id="380358.XALC_0803"/>
<dbReference type="PATRIC" id="fig|29447.3.peg.802"/>
<reference evidence="2 3" key="1">
    <citation type="journal article" date="2009" name="BMC Genomics">
        <title>The complete genome sequence of Xanthomonas albilineans provides new insights into the reductive genome evolution of the xylem-limited Xanthomonadaceae.</title>
        <authorList>
            <person name="Pieretti I."/>
            <person name="Royer M."/>
            <person name="Barbe V."/>
            <person name="Carrere S."/>
            <person name="Koebnik R."/>
            <person name="Cociancich S."/>
            <person name="Couloux A."/>
            <person name="Darrasse A."/>
            <person name="Gouzy J."/>
            <person name="Jacques M.A."/>
            <person name="Lauber E."/>
            <person name="Manceau C."/>
            <person name="Mangenot S."/>
            <person name="Poussier S."/>
            <person name="Segurens B."/>
            <person name="Szurek B."/>
            <person name="Verdier V."/>
            <person name="Arlat M."/>
            <person name="Rott P."/>
        </authorList>
    </citation>
    <scope>NUCLEOTIDE SEQUENCE [LARGE SCALE GENOMIC DNA]</scope>
    <source>
        <strain evidence="3">GPE PC73 / CFBP 7063</strain>
    </source>
</reference>
<name>D2UC53_XANAP</name>